<dbReference type="InterPro" id="IPR020593">
    <property type="entry name" value="G-glutamylP_reductase_CS"/>
</dbReference>
<evidence type="ECO:0000256" key="2">
    <source>
        <dbReference type="ARBA" id="ARBA00013002"/>
    </source>
</evidence>
<dbReference type="Gene3D" id="3.40.309.10">
    <property type="entry name" value="Aldehyde Dehydrogenase, Chain A, domain 2"/>
    <property type="match status" value="1"/>
</dbReference>
<dbReference type="InterPro" id="IPR016163">
    <property type="entry name" value="Ald_DH_C"/>
</dbReference>
<sequence>MSGLHARWVACAPASSRRPSRRHHKRTEQLVQTGPFRTHSGSPVRAAVSLRWPHEWRRFAPYASPFEDATMSTMDDSVSIVQVAQQARQAALLWQTLPAEAKDQALLAVRDALAKQREAILAANRTDLNDAEALCQEGKLDRVLLKRLDLNGAGKFDTLLAGIDQLRALSDPVGRVTLATELAADGLELYRVTCPIGVICVIFESRPDALVQIGTLGLKSANAVVLKGGREATATNQALTAAMRQGIERSLGPRYTNALQLITTRAEIAELLKLDQYLDLVVPRGSQALVRYIKANTLVPVLGHADGLCACYIDDEADADKAVRIVVDSKTQYPAACNALETLLCHRRAMERGVLGQIAMALWQLNVELRADDAAYAHLRHLLSTAANGSGYDRYLKKATTEDWDTEFLDYIMAVRVVDSPEEAMAHINEHGSHHTDCIVTENAATAERFLAGVDAAGVYHNASTRFADGFRYGFGSEVGISTNRIHARGPVGLEGLVTYKYRLYGQGHVVGDFATGVKQFTHRPIPARWRPEWVALSQQASQMMHHGP</sequence>
<proteinExistence type="inferred from homology"/>
<comment type="caution">
    <text evidence="14">The sequence shown here is derived from an EMBL/GenBank/DDBJ whole genome shotgun (WGS) entry which is preliminary data.</text>
</comment>
<gene>
    <name evidence="14" type="ORF">F1559_000224</name>
</gene>
<dbReference type="EC" id="1.2.1.41" evidence="2"/>
<dbReference type="GO" id="GO:0004350">
    <property type="term" value="F:glutamate-5-semialdehyde dehydrogenase activity"/>
    <property type="evidence" value="ECO:0007669"/>
    <property type="project" value="UniProtKB-EC"/>
</dbReference>
<comment type="similarity">
    <text evidence="9">Belongs to the gamma-glutamyl phosphate reductase family.</text>
</comment>
<dbReference type="GO" id="GO:0055129">
    <property type="term" value="P:L-proline biosynthetic process"/>
    <property type="evidence" value="ECO:0007669"/>
    <property type="project" value="UniProtKB-UniPathway"/>
</dbReference>
<dbReference type="InterPro" id="IPR016162">
    <property type="entry name" value="Ald_DH_N"/>
</dbReference>
<dbReference type="PROSITE" id="PS01223">
    <property type="entry name" value="PROA"/>
    <property type="match status" value="1"/>
</dbReference>
<dbReference type="FunFam" id="3.40.309.10:FF:000006">
    <property type="entry name" value="Gamma-glutamyl phosphate reductase"/>
    <property type="match status" value="1"/>
</dbReference>
<evidence type="ECO:0000256" key="11">
    <source>
        <dbReference type="ARBA" id="ARBA00077451"/>
    </source>
</evidence>
<dbReference type="EMBL" id="VWRR01000002">
    <property type="protein sequence ID" value="KAF6004708.1"/>
    <property type="molecule type" value="Genomic_DNA"/>
</dbReference>
<dbReference type="UniPathway" id="UPA00098">
    <property type="reaction ID" value="UER00360"/>
</dbReference>
<reference evidence="14 15" key="1">
    <citation type="journal article" date="2020" name="J. Phycol.">
        <title>Comparative genome analysis reveals Cyanidiococcus gen. nov., a new extremophilic red algal genus sister to Cyanidioschyzon (Cyanidioschyzonaceae, Rhodophyta).</title>
        <authorList>
            <person name="Liu S.-L."/>
            <person name="Chiang Y.-R."/>
            <person name="Yoon H.S."/>
            <person name="Fu H.-Y."/>
        </authorList>
    </citation>
    <scope>NUCLEOTIDE SEQUENCE [LARGE SCALE GENOMIC DNA]</scope>
    <source>
        <strain evidence="14 15">THAL066</strain>
    </source>
</reference>
<evidence type="ECO:0000256" key="1">
    <source>
        <dbReference type="ARBA" id="ARBA00004985"/>
    </source>
</evidence>
<feature type="domain" description="Aldehyde dehydrogenase" evidence="13">
    <location>
        <begin position="76"/>
        <end position="368"/>
    </location>
</feature>
<dbReference type="InterPro" id="IPR016161">
    <property type="entry name" value="Ald_DH/histidinol_DH"/>
</dbReference>
<feature type="region of interest" description="Disordered" evidence="12">
    <location>
        <begin position="12"/>
        <end position="42"/>
    </location>
</feature>
<dbReference type="PANTHER" id="PTHR11063:SF8">
    <property type="entry name" value="DELTA-1-PYRROLINE-5-CARBOXYLATE SYNTHASE"/>
    <property type="match status" value="1"/>
</dbReference>
<keyword evidence="15" id="KW-1185">Reference proteome</keyword>
<dbReference type="HAMAP" id="MF_00412">
    <property type="entry name" value="ProA"/>
    <property type="match status" value="1"/>
</dbReference>
<dbReference type="InterPro" id="IPR015590">
    <property type="entry name" value="Aldehyde_DH_dom"/>
</dbReference>
<dbReference type="Gene3D" id="3.40.605.10">
    <property type="entry name" value="Aldehyde Dehydrogenase, Chain A, domain 1"/>
    <property type="match status" value="1"/>
</dbReference>
<evidence type="ECO:0000313" key="15">
    <source>
        <dbReference type="Proteomes" id="UP000530660"/>
    </source>
</evidence>
<dbReference type="Proteomes" id="UP000530660">
    <property type="component" value="Unassembled WGS sequence"/>
</dbReference>
<dbReference type="CDD" id="cd07079">
    <property type="entry name" value="ALDH_F18-19_ProA-GPR"/>
    <property type="match status" value="1"/>
</dbReference>
<evidence type="ECO:0000256" key="12">
    <source>
        <dbReference type="SAM" id="MobiDB-lite"/>
    </source>
</evidence>
<dbReference type="NCBIfam" id="TIGR00407">
    <property type="entry name" value="proA"/>
    <property type="match status" value="1"/>
</dbReference>
<comment type="catalytic activity">
    <reaction evidence="7">
        <text>L-glutamate 5-semialdehyde + phosphate + NADP(+) = L-glutamyl 5-phosphate + NADPH + H(+)</text>
        <dbReference type="Rhea" id="RHEA:19541"/>
        <dbReference type="ChEBI" id="CHEBI:15378"/>
        <dbReference type="ChEBI" id="CHEBI:43474"/>
        <dbReference type="ChEBI" id="CHEBI:57783"/>
        <dbReference type="ChEBI" id="CHEBI:58066"/>
        <dbReference type="ChEBI" id="CHEBI:58274"/>
        <dbReference type="ChEBI" id="CHEBI:58349"/>
        <dbReference type="EC" id="1.2.1.41"/>
    </reaction>
</comment>
<keyword evidence="6" id="KW-0560">Oxidoreductase</keyword>
<evidence type="ECO:0000256" key="3">
    <source>
        <dbReference type="ARBA" id="ARBA00022605"/>
    </source>
</evidence>
<dbReference type="Pfam" id="PF00171">
    <property type="entry name" value="Aldedh"/>
    <property type="match status" value="1"/>
</dbReference>
<name>A0A7J7INV9_9RHOD</name>
<dbReference type="PANTHER" id="PTHR11063">
    <property type="entry name" value="GLUTAMATE SEMIALDEHYDE DEHYDROGENASE"/>
    <property type="match status" value="1"/>
</dbReference>
<dbReference type="SUPFAM" id="SSF53720">
    <property type="entry name" value="ALDH-like"/>
    <property type="match status" value="1"/>
</dbReference>
<evidence type="ECO:0000256" key="4">
    <source>
        <dbReference type="ARBA" id="ARBA00022650"/>
    </source>
</evidence>
<evidence type="ECO:0000256" key="6">
    <source>
        <dbReference type="ARBA" id="ARBA00023002"/>
    </source>
</evidence>
<keyword evidence="3" id="KW-0028">Amino-acid biosynthesis</keyword>
<evidence type="ECO:0000256" key="5">
    <source>
        <dbReference type="ARBA" id="ARBA00022857"/>
    </source>
</evidence>
<evidence type="ECO:0000256" key="10">
    <source>
        <dbReference type="ARBA" id="ARBA00075718"/>
    </source>
</evidence>
<evidence type="ECO:0000256" key="7">
    <source>
        <dbReference type="ARBA" id="ARBA00049024"/>
    </source>
</evidence>
<comment type="pathway">
    <text evidence="1">Amino-acid biosynthesis; L-proline biosynthesis; L-glutamate 5-semialdehyde from L-glutamate: step 2/2.</text>
</comment>
<evidence type="ECO:0000256" key="8">
    <source>
        <dbReference type="ARBA" id="ARBA00059423"/>
    </source>
</evidence>
<organism evidence="14 15">
    <name type="scientific">Cyanidiococcus yangmingshanensis</name>
    <dbReference type="NCBI Taxonomy" id="2690220"/>
    <lineage>
        <taxon>Eukaryota</taxon>
        <taxon>Rhodophyta</taxon>
        <taxon>Bangiophyceae</taxon>
        <taxon>Cyanidiales</taxon>
        <taxon>Cyanidiaceae</taxon>
        <taxon>Cyanidiococcus</taxon>
    </lineage>
</organism>
<accession>A0A7J7INV9</accession>
<evidence type="ECO:0000256" key="9">
    <source>
        <dbReference type="ARBA" id="ARBA00060997"/>
    </source>
</evidence>
<dbReference type="InterPro" id="IPR000965">
    <property type="entry name" value="GPR_dom"/>
</dbReference>
<keyword evidence="5" id="KW-0521">NADP</keyword>
<evidence type="ECO:0000259" key="13">
    <source>
        <dbReference type="Pfam" id="PF00171"/>
    </source>
</evidence>
<keyword evidence="4" id="KW-0641">Proline biosynthesis</keyword>
<protein>
    <recommendedName>
        <fullName evidence="2">glutamate-5-semialdehyde dehydrogenase</fullName>
        <ecNumber evidence="2">1.2.1.41</ecNumber>
    </recommendedName>
    <alternativeName>
        <fullName evidence="11">Glutamate-5-semialdehyde dehydrogenase</fullName>
    </alternativeName>
    <alternativeName>
        <fullName evidence="10">Glutamyl-gamma-semialdehyde dehydrogenase</fullName>
    </alternativeName>
</protein>
<dbReference type="NCBIfam" id="NF001221">
    <property type="entry name" value="PRK00197.1"/>
    <property type="match status" value="1"/>
</dbReference>
<comment type="function">
    <text evidence="8">Catalyzes the NADPH dependent reduction of L-gamma-glutamyl 5-phosphate into L-glutamate 5-semialdehyde and phosphate. The product spontaneously undergoes cyclization to form 1-pyrroline-5-carboxylate.</text>
</comment>
<dbReference type="AlphaFoldDB" id="A0A7J7INV9"/>
<dbReference type="OrthoDB" id="1934954at2759"/>
<evidence type="ECO:0000313" key="14">
    <source>
        <dbReference type="EMBL" id="KAF6004708.1"/>
    </source>
</evidence>